<dbReference type="AlphaFoldDB" id="A0A7K7J3C2"/>
<sequence length="293" mass="32088">MARLLGTSCLLLLLLLGLCADVASSKKGKVKPGGGGWGTGSRQPSYPRQPGYPQNPGYPHNPRYPHNPGYPQNPGYPHNPRYPHNPGYPQNPGYPHNPRYPHNPGYPQNPGYPGWGQGYNPSSGGAYHQKPWKAPKPKTNLKHVAGAAAAGAVVGGLGGYAMGRVMSGMHYRFDSPDESRWWSENAARYPNQVYYRDYRDQRGGPVPQDVFVADCFNITVTEHNIGPAARKGGNASEALNQTEAELETRVVTKVIREMCIQQYQEYRLASRAAQRPADAPLAALLLLVLLALH</sequence>
<dbReference type="OrthoDB" id="9048788at2759"/>
<feature type="domain" description="Prion/Doppel protein beta-ribbon" evidence="17">
    <location>
        <begin position="145"/>
        <end position="160"/>
    </location>
</feature>
<feature type="chain" id="PRO_5029790353" evidence="16">
    <location>
        <begin position="26"/>
        <end position="293"/>
    </location>
</feature>
<evidence type="ECO:0000256" key="3">
    <source>
        <dbReference type="ARBA" id="ARBA00022475"/>
    </source>
</evidence>
<name>A0A7K7J3C2_LOXCU</name>
<evidence type="ECO:0000256" key="7">
    <source>
        <dbReference type="ARBA" id="ARBA00022729"/>
    </source>
</evidence>
<dbReference type="EMBL" id="VZSM01005061">
    <property type="protein sequence ID" value="NWY99958.1"/>
    <property type="molecule type" value="Genomic_DNA"/>
</dbReference>
<reference evidence="18 19" key="1">
    <citation type="submission" date="2019-09" db="EMBL/GenBank/DDBJ databases">
        <title>Bird 10,000 Genomes (B10K) Project - Family phase.</title>
        <authorList>
            <person name="Zhang G."/>
        </authorList>
    </citation>
    <scope>NUCLEOTIDE SEQUENCE [LARGE SCALE GENOMIC DNA]</scope>
    <source>
        <strain evidence="18">OUT-0011</strain>
        <tissue evidence="18">Muscle</tissue>
    </source>
</reference>
<evidence type="ECO:0000256" key="15">
    <source>
        <dbReference type="SAM" id="MobiDB-lite"/>
    </source>
</evidence>
<evidence type="ECO:0000256" key="13">
    <source>
        <dbReference type="ARBA" id="ARBA00023180"/>
    </source>
</evidence>
<organism evidence="18 19">
    <name type="scientific">Loxia curvirostra</name>
    <name type="common">Red crossbill</name>
    <dbReference type="NCBI Taxonomy" id="64802"/>
    <lineage>
        <taxon>Eukaryota</taxon>
        <taxon>Metazoa</taxon>
        <taxon>Chordata</taxon>
        <taxon>Craniata</taxon>
        <taxon>Vertebrata</taxon>
        <taxon>Euteleostomi</taxon>
        <taxon>Archelosauria</taxon>
        <taxon>Archosauria</taxon>
        <taxon>Dinosauria</taxon>
        <taxon>Saurischia</taxon>
        <taxon>Theropoda</taxon>
        <taxon>Coelurosauria</taxon>
        <taxon>Aves</taxon>
        <taxon>Neognathae</taxon>
        <taxon>Neoaves</taxon>
        <taxon>Telluraves</taxon>
        <taxon>Australaves</taxon>
        <taxon>Passeriformes</taxon>
        <taxon>Passeroidea</taxon>
        <taxon>Fringillidae</taxon>
        <taxon>Carduelinae</taxon>
        <taxon>Loxia</taxon>
    </lineage>
</organism>
<dbReference type="InterPro" id="IPR022416">
    <property type="entry name" value="Prion/Doppel_prot_b-ribbon_dom"/>
</dbReference>
<protein>
    <submittedName>
        <fullName evidence="18">PRIO protein</fullName>
    </submittedName>
</protein>
<evidence type="ECO:0000256" key="2">
    <source>
        <dbReference type="ARBA" id="ARBA00009910"/>
    </source>
</evidence>
<feature type="non-terminal residue" evidence="18">
    <location>
        <position position="293"/>
    </location>
</feature>
<evidence type="ECO:0000256" key="4">
    <source>
        <dbReference type="ARBA" id="ARBA00022622"/>
    </source>
</evidence>
<evidence type="ECO:0000256" key="6">
    <source>
        <dbReference type="ARBA" id="ARBA00022723"/>
    </source>
</evidence>
<dbReference type="GO" id="GO:0098552">
    <property type="term" value="C:side of membrane"/>
    <property type="evidence" value="ECO:0007669"/>
    <property type="project" value="UniProtKB-KW"/>
</dbReference>
<keyword evidence="11" id="KW-0472">Membrane</keyword>
<evidence type="ECO:0000256" key="1">
    <source>
        <dbReference type="ARBA" id="ARBA00004609"/>
    </source>
</evidence>
<proteinExistence type="inferred from homology"/>
<evidence type="ECO:0000256" key="12">
    <source>
        <dbReference type="ARBA" id="ARBA00023157"/>
    </source>
</evidence>
<dbReference type="GO" id="GO:0005886">
    <property type="term" value="C:plasma membrane"/>
    <property type="evidence" value="ECO:0007669"/>
    <property type="project" value="UniProtKB-SubCell"/>
</dbReference>
<keyword evidence="4" id="KW-0336">GPI-anchor</keyword>
<dbReference type="InterPro" id="IPR036924">
    <property type="entry name" value="Prion/Doppel_b-ribbon_dom_sf"/>
</dbReference>
<comment type="caution">
    <text evidence="18">The sequence shown here is derived from an EMBL/GenBank/DDBJ whole genome shotgun (WGS) entry which is preliminary data.</text>
</comment>
<keyword evidence="7 16" id="KW-0732">Signal</keyword>
<comment type="similarity">
    <text evidence="2">Belongs to the prion family.</text>
</comment>
<keyword evidence="9" id="KW-0186">Copper</keyword>
<feature type="non-terminal residue" evidence="18">
    <location>
        <position position="1"/>
    </location>
</feature>
<dbReference type="GO" id="GO:0046872">
    <property type="term" value="F:metal ion binding"/>
    <property type="evidence" value="ECO:0007669"/>
    <property type="project" value="UniProtKB-KW"/>
</dbReference>
<dbReference type="GO" id="GO:0051260">
    <property type="term" value="P:protein homooligomerization"/>
    <property type="evidence" value="ECO:0007669"/>
    <property type="project" value="InterPro"/>
</dbReference>
<dbReference type="PANTHER" id="PTHR15506:SF2">
    <property type="entry name" value="MAJOR PRION PROTEIN"/>
    <property type="match status" value="1"/>
</dbReference>
<dbReference type="Gene3D" id="1.10.790.10">
    <property type="entry name" value="Prion/Doppel protein, beta-ribbon domain"/>
    <property type="match status" value="1"/>
</dbReference>
<evidence type="ECO:0000256" key="9">
    <source>
        <dbReference type="ARBA" id="ARBA00023008"/>
    </source>
</evidence>
<evidence type="ECO:0000313" key="18">
    <source>
        <dbReference type="EMBL" id="NWY99958.1"/>
    </source>
</evidence>
<keyword evidence="19" id="KW-1185">Reference proteome</keyword>
<evidence type="ECO:0000256" key="11">
    <source>
        <dbReference type="ARBA" id="ARBA00023136"/>
    </source>
</evidence>
<evidence type="ECO:0000313" key="19">
    <source>
        <dbReference type="Proteomes" id="UP000564784"/>
    </source>
</evidence>
<dbReference type="PROSITE" id="PS00291">
    <property type="entry name" value="PRION_1"/>
    <property type="match status" value="1"/>
</dbReference>
<keyword evidence="3" id="KW-1003">Cell membrane</keyword>
<keyword evidence="5" id="KW-0640">Prion</keyword>
<evidence type="ECO:0000256" key="5">
    <source>
        <dbReference type="ARBA" id="ARBA00022678"/>
    </source>
</evidence>
<keyword evidence="10" id="KW-0034">Amyloid</keyword>
<evidence type="ECO:0000256" key="8">
    <source>
        <dbReference type="ARBA" id="ARBA00022737"/>
    </source>
</evidence>
<evidence type="ECO:0000256" key="10">
    <source>
        <dbReference type="ARBA" id="ARBA00023087"/>
    </source>
</evidence>
<dbReference type="Pfam" id="PF00377">
    <property type="entry name" value="Prion"/>
    <property type="match status" value="1"/>
</dbReference>
<keyword evidence="6" id="KW-0479">Metal-binding</keyword>
<dbReference type="SUPFAM" id="SSF54098">
    <property type="entry name" value="Prion-like"/>
    <property type="match status" value="1"/>
</dbReference>
<evidence type="ECO:0000256" key="16">
    <source>
        <dbReference type="SAM" id="SignalP"/>
    </source>
</evidence>
<evidence type="ECO:0000256" key="14">
    <source>
        <dbReference type="ARBA" id="ARBA00023288"/>
    </source>
</evidence>
<keyword evidence="14" id="KW-0449">Lipoprotein</keyword>
<dbReference type="Proteomes" id="UP000564784">
    <property type="component" value="Unassembled WGS sequence"/>
</dbReference>
<keyword evidence="12" id="KW-1015">Disulfide bond</keyword>
<gene>
    <name evidence="18" type="primary">Prnp</name>
    <name evidence="18" type="ORF">LOXCUR_R13351</name>
</gene>
<dbReference type="SMART" id="SM00157">
    <property type="entry name" value="PRP"/>
    <property type="match status" value="1"/>
</dbReference>
<accession>A0A7K7J3C2</accession>
<dbReference type="PANTHER" id="PTHR15506">
    <property type="entry name" value="DOPPEL PRION"/>
    <property type="match status" value="1"/>
</dbReference>
<comment type="subcellular location">
    <subcellularLocation>
        <location evidence="1">Cell membrane</location>
        <topology evidence="1">Lipid-anchor</topology>
        <topology evidence="1">GPI-anchor</topology>
    </subcellularLocation>
</comment>
<keyword evidence="8" id="KW-0677">Repeat</keyword>
<keyword evidence="13" id="KW-0325">Glycoprotein</keyword>
<feature type="signal peptide" evidence="16">
    <location>
        <begin position="1"/>
        <end position="25"/>
    </location>
</feature>
<dbReference type="InterPro" id="IPR000817">
    <property type="entry name" value="Prion"/>
</dbReference>
<feature type="region of interest" description="Disordered" evidence="15">
    <location>
        <begin position="25"/>
        <end position="109"/>
    </location>
</feature>
<evidence type="ECO:0000259" key="17">
    <source>
        <dbReference type="PROSITE" id="PS00291"/>
    </source>
</evidence>